<feature type="transmembrane region" description="Helical" evidence="1">
    <location>
        <begin position="239"/>
        <end position="261"/>
    </location>
</feature>
<evidence type="ECO:0000313" key="3">
    <source>
        <dbReference type="Proteomes" id="UP000316429"/>
    </source>
</evidence>
<feature type="transmembrane region" description="Helical" evidence="1">
    <location>
        <begin position="273"/>
        <end position="296"/>
    </location>
</feature>
<feature type="transmembrane region" description="Helical" evidence="1">
    <location>
        <begin position="113"/>
        <end position="132"/>
    </location>
</feature>
<accession>A0A504ULD4</accession>
<dbReference type="RefSeq" id="WP_140826290.1">
    <property type="nucleotide sequence ID" value="NZ_VFYP01000001.1"/>
</dbReference>
<feature type="transmembrane region" description="Helical" evidence="1">
    <location>
        <begin position="343"/>
        <end position="362"/>
    </location>
</feature>
<feature type="transmembrane region" description="Helical" evidence="1">
    <location>
        <begin position="213"/>
        <end position="233"/>
    </location>
</feature>
<sequence>MHSLPPRSVSETLLSGGFRLFFPGSAVAAALVVAIWIPWYLGLLDLPVALPPLAWHQHELLFGFVPGVVAGFLLTAVPNWTGRAAIAGRPLLCLFLLWLAGRASIALSGSTGLIIAAPIACLFLPAFALMIGRELAAAGNRRNYKILVILALLSLSQVCFFIELEQFGDTLISARLAVATIVLMVSIVSGRIIPSFTGNWLKANRPGLLPVPFSRFDAVVIILSLVTLLAWVIQARAGLNVATPLGVLMIAIGAAHLVRQFRWRPLKTLSEPLLWILHLGYFFLPIGFLLIGSSLLLDDPSLASAGIHAWTVGGIGIMILAVMTRATRGHTGLALHAPWTTTWLIYAFAIIAASARIGAAVLPKDASALLSVAGIAWIVAFLGYVVFYGSILLRSR</sequence>
<proteinExistence type="predicted"/>
<feature type="transmembrane region" description="Helical" evidence="1">
    <location>
        <begin position="60"/>
        <end position="78"/>
    </location>
</feature>
<evidence type="ECO:0000256" key="1">
    <source>
        <dbReference type="SAM" id="Phobius"/>
    </source>
</evidence>
<feature type="transmembrane region" description="Helical" evidence="1">
    <location>
        <begin position="368"/>
        <end position="393"/>
    </location>
</feature>
<dbReference type="OrthoDB" id="9770040at2"/>
<dbReference type="InterPro" id="IPR010266">
    <property type="entry name" value="NnrS"/>
</dbReference>
<reference evidence="2 3" key="1">
    <citation type="submission" date="2019-06" db="EMBL/GenBank/DDBJ databases">
        <title>Rhizobium sp. CL12 isolated from roots of soybean.</title>
        <authorList>
            <person name="Wang C."/>
        </authorList>
    </citation>
    <scope>NUCLEOTIDE SEQUENCE [LARGE SCALE GENOMIC DNA]</scope>
    <source>
        <strain evidence="2 3">CL12</strain>
    </source>
</reference>
<keyword evidence="1" id="KW-0812">Transmembrane</keyword>
<keyword evidence="1" id="KW-0472">Membrane</keyword>
<comment type="caution">
    <text evidence="2">The sequence shown here is derived from an EMBL/GenBank/DDBJ whole genome shotgun (WGS) entry which is preliminary data.</text>
</comment>
<protein>
    <submittedName>
        <fullName evidence="2">NnrS family protein</fullName>
    </submittedName>
</protein>
<evidence type="ECO:0000313" key="2">
    <source>
        <dbReference type="EMBL" id="TPP09926.1"/>
    </source>
</evidence>
<keyword evidence="1" id="KW-1133">Transmembrane helix</keyword>
<dbReference type="AlphaFoldDB" id="A0A504ULD4"/>
<feature type="transmembrane region" description="Helical" evidence="1">
    <location>
        <begin position="144"/>
        <end position="164"/>
    </location>
</feature>
<keyword evidence="3" id="KW-1185">Reference proteome</keyword>
<feature type="transmembrane region" description="Helical" evidence="1">
    <location>
        <begin position="20"/>
        <end position="40"/>
    </location>
</feature>
<dbReference type="Proteomes" id="UP000316429">
    <property type="component" value="Unassembled WGS sequence"/>
</dbReference>
<dbReference type="EMBL" id="VFYP01000001">
    <property type="protein sequence ID" value="TPP09926.1"/>
    <property type="molecule type" value="Genomic_DNA"/>
</dbReference>
<organism evidence="2 3">
    <name type="scientific">Rhizobium glycinendophyticum</name>
    <dbReference type="NCBI Taxonomy" id="2589807"/>
    <lineage>
        <taxon>Bacteria</taxon>
        <taxon>Pseudomonadati</taxon>
        <taxon>Pseudomonadota</taxon>
        <taxon>Alphaproteobacteria</taxon>
        <taxon>Hyphomicrobiales</taxon>
        <taxon>Rhizobiaceae</taxon>
        <taxon>Rhizobium/Agrobacterium group</taxon>
        <taxon>Rhizobium</taxon>
    </lineage>
</organism>
<feature type="transmembrane region" description="Helical" evidence="1">
    <location>
        <begin position="302"/>
        <end position="322"/>
    </location>
</feature>
<gene>
    <name evidence="2" type="ORF">FJQ55_03350</name>
</gene>
<dbReference type="Pfam" id="PF05940">
    <property type="entry name" value="NnrS"/>
    <property type="match status" value="1"/>
</dbReference>
<name>A0A504ULD4_9HYPH</name>
<feature type="transmembrane region" description="Helical" evidence="1">
    <location>
        <begin position="176"/>
        <end position="201"/>
    </location>
</feature>